<comment type="similarity">
    <text evidence="5">Belongs to the creatininase superfamily.</text>
</comment>
<evidence type="ECO:0000256" key="3">
    <source>
        <dbReference type="ARBA" id="ARBA00022801"/>
    </source>
</evidence>
<name>A0A231VLU2_THETR</name>
<sequence>MINQFKEMSKMTRDEIAQYVKEFPVAVLPIGSTEQHGPHLPLGTDTIIATEISKIICNRTGAILLPTLSFGYSWVWRDIPGTVSLEQDHLEIVIKDIAHSLSRYGIKLLVIVNGHDANNASMKYATRELMDEIKMNVIYLFYTDDLEKIIKEYCQSETWYGMFHACEFETSLMLALRPDLVDMNKAVKEYPLKPLLYGKSTISLENLSESGVYGDPTIASEEKGNNMLKVIVEKMVNYVYEACKDIIGK</sequence>
<dbReference type="GO" id="GO:0016811">
    <property type="term" value="F:hydrolase activity, acting on carbon-nitrogen (but not peptide) bonds, in linear amides"/>
    <property type="evidence" value="ECO:0007669"/>
    <property type="project" value="TreeGrafter"/>
</dbReference>
<keyword evidence="4" id="KW-0862">Zinc</keyword>
<evidence type="ECO:0000313" key="7">
    <source>
        <dbReference type="Proteomes" id="UP000215301"/>
    </source>
</evidence>
<protein>
    <submittedName>
        <fullName evidence="6">Creatinine amidohydrolase</fullName>
    </submittedName>
</protein>
<dbReference type="GO" id="GO:0009231">
    <property type="term" value="P:riboflavin biosynthetic process"/>
    <property type="evidence" value="ECO:0007669"/>
    <property type="project" value="TreeGrafter"/>
</dbReference>
<comment type="cofactor">
    <cofactor evidence="1">
        <name>Zn(2+)</name>
        <dbReference type="ChEBI" id="CHEBI:29105"/>
    </cofactor>
</comment>
<evidence type="ECO:0000256" key="5">
    <source>
        <dbReference type="ARBA" id="ARBA00024029"/>
    </source>
</evidence>
<evidence type="ECO:0000256" key="2">
    <source>
        <dbReference type="ARBA" id="ARBA00022723"/>
    </source>
</evidence>
<dbReference type="EMBL" id="NKHD01000005">
    <property type="protein sequence ID" value="OXT09235.1"/>
    <property type="molecule type" value="Genomic_DNA"/>
</dbReference>
<dbReference type="Gene3D" id="3.40.50.10310">
    <property type="entry name" value="Creatininase"/>
    <property type="match status" value="1"/>
</dbReference>
<evidence type="ECO:0000256" key="1">
    <source>
        <dbReference type="ARBA" id="ARBA00001947"/>
    </source>
</evidence>
<keyword evidence="2" id="KW-0479">Metal-binding</keyword>
<proteinExistence type="inferred from homology"/>
<dbReference type="SUPFAM" id="SSF102215">
    <property type="entry name" value="Creatininase"/>
    <property type="match status" value="1"/>
</dbReference>
<dbReference type="Proteomes" id="UP000215301">
    <property type="component" value="Unassembled WGS sequence"/>
</dbReference>
<dbReference type="InterPro" id="IPR024087">
    <property type="entry name" value="Creatininase-like_sf"/>
</dbReference>
<dbReference type="RefSeq" id="WP_094043657.1">
    <property type="nucleotide sequence ID" value="NZ_NKHD01000005.1"/>
</dbReference>
<comment type="caution">
    <text evidence="6">The sequence shown here is derived from an EMBL/GenBank/DDBJ whole genome shotgun (WGS) entry which is preliminary data.</text>
</comment>
<keyword evidence="3 6" id="KW-0378">Hydrolase</keyword>
<dbReference type="GO" id="GO:0046872">
    <property type="term" value="F:metal ion binding"/>
    <property type="evidence" value="ECO:0007669"/>
    <property type="project" value="UniProtKB-KW"/>
</dbReference>
<dbReference type="InterPro" id="IPR003785">
    <property type="entry name" value="Creatininase/forma_Hydrolase"/>
</dbReference>
<dbReference type="AlphaFoldDB" id="A0A231VLU2"/>
<evidence type="ECO:0000313" key="6">
    <source>
        <dbReference type="EMBL" id="OXT09235.1"/>
    </source>
</evidence>
<dbReference type="PANTHER" id="PTHR35005:SF1">
    <property type="entry name" value="2-AMINO-5-FORMYLAMINO-6-RIBOSYLAMINOPYRIMIDIN-4(3H)-ONE 5'-MONOPHOSPHATE DEFORMYLASE"/>
    <property type="match status" value="1"/>
</dbReference>
<dbReference type="Pfam" id="PF02633">
    <property type="entry name" value="Creatininase"/>
    <property type="match status" value="1"/>
</dbReference>
<organism evidence="6 7">
    <name type="scientific">Thermoanaerobacterium thermosaccharolyticum</name>
    <name type="common">Clostridium thermosaccharolyticum</name>
    <dbReference type="NCBI Taxonomy" id="1517"/>
    <lineage>
        <taxon>Bacteria</taxon>
        <taxon>Bacillati</taxon>
        <taxon>Bacillota</taxon>
        <taxon>Clostridia</taxon>
        <taxon>Thermoanaerobacterales</taxon>
        <taxon>Thermoanaerobacteraceae</taxon>
        <taxon>Thermoanaerobacterium</taxon>
    </lineage>
</organism>
<accession>A0A231VLU2</accession>
<reference evidence="6 7" key="1">
    <citation type="submission" date="2017-06" db="EMBL/GenBank/DDBJ databases">
        <title>Isolation and characterization of a thermophilic and butanogenic Thermoanaerobacterium thermosaccharolyticum M5 capable of efficient degradation of hemicellulose.</title>
        <authorList>
            <person name="Xin F."/>
            <person name="Jiang Y."/>
        </authorList>
    </citation>
    <scope>NUCLEOTIDE SEQUENCE [LARGE SCALE GENOMIC DNA]</scope>
    <source>
        <strain evidence="6 7">M5</strain>
    </source>
</reference>
<evidence type="ECO:0000256" key="4">
    <source>
        <dbReference type="ARBA" id="ARBA00022833"/>
    </source>
</evidence>
<dbReference type="PANTHER" id="PTHR35005">
    <property type="entry name" value="3-DEHYDRO-SCYLLO-INOSOSE HYDROLASE"/>
    <property type="match status" value="1"/>
</dbReference>
<gene>
    <name evidence="6" type="ORF">CE561_02090</name>
</gene>